<accession>A0A841PPQ9</accession>
<dbReference type="InterPro" id="IPR002060">
    <property type="entry name" value="Squ/phyt_synthse"/>
</dbReference>
<dbReference type="Proteomes" id="UP000568839">
    <property type="component" value="Unassembled WGS sequence"/>
</dbReference>
<evidence type="ECO:0000313" key="1">
    <source>
        <dbReference type="EMBL" id="MBB6450729.1"/>
    </source>
</evidence>
<dbReference type="GO" id="GO:0045338">
    <property type="term" value="P:farnesyl diphosphate metabolic process"/>
    <property type="evidence" value="ECO:0007669"/>
    <property type="project" value="InterPro"/>
</dbReference>
<dbReference type="PANTHER" id="PTHR11626:SF2">
    <property type="entry name" value="SQUALENE SYNTHASE"/>
    <property type="match status" value="1"/>
</dbReference>
<name>A0A841PPQ9_9BACL</name>
<dbReference type="InterPro" id="IPR008949">
    <property type="entry name" value="Isoprenoid_synthase_dom_sf"/>
</dbReference>
<organism evidence="1 2">
    <name type="scientific">Geomicrobium halophilum</name>
    <dbReference type="NCBI Taxonomy" id="549000"/>
    <lineage>
        <taxon>Bacteria</taxon>
        <taxon>Bacillati</taxon>
        <taxon>Bacillota</taxon>
        <taxon>Bacilli</taxon>
        <taxon>Bacillales</taxon>
        <taxon>Geomicrobium</taxon>
    </lineage>
</organism>
<dbReference type="SUPFAM" id="SSF48576">
    <property type="entry name" value="Terpenoid synthases"/>
    <property type="match status" value="1"/>
</dbReference>
<proteinExistence type="predicted"/>
<dbReference type="InterPro" id="IPR044844">
    <property type="entry name" value="Trans_IPPS_euk-type"/>
</dbReference>
<comment type="caution">
    <text evidence="1">The sequence shown here is derived from an EMBL/GenBank/DDBJ whole genome shotgun (WGS) entry which is preliminary data.</text>
</comment>
<dbReference type="RefSeq" id="WP_184404796.1">
    <property type="nucleotide sequence ID" value="NZ_JACHHJ010000004.1"/>
</dbReference>
<dbReference type="EC" id="2.5.1.21" evidence="1"/>
<dbReference type="PANTHER" id="PTHR11626">
    <property type="entry name" value="FARNESYL-DIPHOSPHATE FARNESYLTRANSFERASE"/>
    <property type="match status" value="1"/>
</dbReference>
<keyword evidence="1" id="KW-0808">Transferase</keyword>
<dbReference type="AlphaFoldDB" id="A0A841PPQ9"/>
<gene>
    <name evidence="1" type="ORF">HNR44_002719</name>
</gene>
<reference evidence="1 2" key="1">
    <citation type="submission" date="2020-08" db="EMBL/GenBank/DDBJ databases">
        <title>Genomic Encyclopedia of Type Strains, Phase IV (KMG-IV): sequencing the most valuable type-strain genomes for metagenomic binning, comparative biology and taxonomic classification.</title>
        <authorList>
            <person name="Goeker M."/>
        </authorList>
    </citation>
    <scope>NUCLEOTIDE SEQUENCE [LARGE SCALE GENOMIC DNA]</scope>
    <source>
        <strain evidence="1 2">DSM 21769</strain>
    </source>
</reference>
<sequence>MSHLYTDAMNMLKTTSRTFFIPISYLSPGLQEGVAGAYLAMRAIDEIEDHPDLTPENKIHLLRSVSEILKKHTDHTEMQTELHILSKSYQAMLPEVTLRLSDWIMLTPEPLTPRILYYTSTMAEGMAKWVEKDWYIENKEDLDDYTYYVAGLVGLLLSDLWEWYDNLNTDRDLAVAFGRGLQSVNIIRNRSEDLDRGVDFFPNEWKEEEMFAYARANIASADAYLESIPPGHIHIFCKIPLMLAHGTLAAIANHEEKLSRSAVEQLVSQAVYEAGIS</sequence>
<dbReference type="EMBL" id="JACHHJ010000004">
    <property type="protein sequence ID" value="MBB6450729.1"/>
    <property type="molecule type" value="Genomic_DNA"/>
</dbReference>
<dbReference type="Gene3D" id="1.10.600.10">
    <property type="entry name" value="Farnesyl Diphosphate Synthase"/>
    <property type="match status" value="1"/>
</dbReference>
<dbReference type="GO" id="GO:0051996">
    <property type="term" value="F:squalene synthase [NAD(P)H] activity"/>
    <property type="evidence" value="ECO:0007669"/>
    <property type="project" value="UniProtKB-EC"/>
</dbReference>
<dbReference type="Pfam" id="PF00494">
    <property type="entry name" value="SQS_PSY"/>
    <property type="match status" value="1"/>
</dbReference>
<evidence type="ECO:0000313" key="2">
    <source>
        <dbReference type="Proteomes" id="UP000568839"/>
    </source>
</evidence>
<protein>
    <submittedName>
        <fullName evidence="1">Farnesyl-diphosphate farnesyltransferase</fullName>
        <ecNumber evidence="1">2.5.1.21</ecNumber>
    </submittedName>
</protein>
<keyword evidence="2" id="KW-1185">Reference proteome</keyword>